<feature type="domain" description="Apple" evidence="2">
    <location>
        <begin position="677"/>
        <end position="761"/>
    </location>
</feature>
<dbReference type="AlphaFoldDB" id="A0A6J8A6Y8"/>
<organism evidence="3 4">
    <name type="scientific">Mytilus coruscus</name>
    <name type="common">Sea mussel</name>
    <dbReference type="NCBI Taxonomy" id="42192"/>
    <lineage>
        <taxon>Eukaryota</taxon>
        <taxon>Metazoa</taxon>
        <taxon>Spiralia</taxon>
        <taxon>Lophotrochozoa</taxon>
        <taxon>Mollusca</taxon>
        <taxon>Bivalvia</taxon>
        <taxon>Autobranchia</taxon>
        <taxon>Pteriomorphia</taxon>
        <taxon>Mytilida</taxon>
        <taxon>Mytiloidea</taxon>
        <taxon>Mytilidae</taxon>
        <taxon>Mytilinae</taxon>
        <taxon>Mytilus</taxon>
    </lineage>
</organism>
<accession>A0A6J8A6Y8</accession>
<evidence type="ECO:0000313" key="4">
    <source>
        <dbReference type="Proteomes" id="UP000507470"/>
    </source>
</evidence>
<feature type="compositionally biased region" description="Gly residues" evidence="1">
    <location>
        <begin position="7"/>
        <end position="25"/>
    </location>
</feature>
<gene>
    <name evidence="3" type="ORF">MCOR_4270</name>
</gene>
<sequence>MPMGMPSGPGGGHGGSSSMGGGGPFNHGQMSSPGMGGMMGGGGGNPMRGPMTGGGRSTNPAMTGPHSPGHTSMFSGSSFGCIRHQIVCPRWCLIVDEMGCHSCPCGPAAGMALPQNNLMSSIMSTTTGNYHTGSSTTGNGSGEKQCLGQLLCMSSCKTSYTLGPVGHDGCRSCTCESGSGYGYGSGTSGGYTGGGSSGGGSNVSGGEYTGSGGGYTGGGTGGSTSTHTSHQVSTNQVKYVVQQKKECTALKLCMQSCDTGYQLGAVQTDGCRECFCPPKKTYVYVQPQVQVIQPPKKQYVYTTQVQTYKPVVNTITCTSAFSCQYGCNVGYKCGTDGCPICECIHPQVVGLQVTEVIRPQAVQCTSSFSCPRSCQLGYKCGTDGCPTCECLIAVQTQLVNTDCVDCDDIDRYKQHYVKPQKQYVVVQPHTECTDCGTQIVYQKPQQQVVYVQKPQPQTECTDCGTQVVYQKPKPQVVYVQKPQPQTECTDCGTQVVYQKPKPQVVYMQKPQPQKVVYVTQTQTETCHGCETKPQVVYTRPKPQQQIVYITKPKPQPQKVYVTQTQTCNNCGEKQPQKSVIVGHLVSSGGTTGGGAYTSGGGGSYSGGGGSYSGGGGSYSGGGGSHTGSGGSFSGGGAAMMGGGSTGGMNSANCPPMPHDCEPSCIKYDEPHCRRCECEQPNVKSIFYFMEENQRISDLSNLQEIKVRSSTECATNCGRNDNCFLASFNLVTKHCYIGTSVCSVSQTIQTTGWNALHKTDNCFKTCKVNKSTSALRLEMWKEKKAQKNRERCKQTTK</sequence>
<protein>
    <recommendedName>
        <fullName evidence="2">Apple domain-containing protein</fullName>
    </recommendedName>
</protein>
<feature type="compositionally biased region" description="Gly residues" evidence="1">
    <location>
        <begin position="34"/>
        <end position="56"/>
    </location>
</feature>
<evidence type="ECO:0000259" key="2">
    <source>
        <dbReference type="PROSITE" id="PS50948"/>
    </source>
</evidence>
<evidence type="ECO:0000256" key="1">
    <source>
        <dbReference type="SAM" id="MobiDB-lite"/>
    </source>
</evidence>
<proteinExistence type="predicted"/>
<dbReference type="PROSITE" id="PS50948">
    <property type="entry name" value="PAN"/>
    <property type="match status" value="1"/>
</dbReference>
<keyword evidence="4" id="KW-1185">Reference proteome</keyword>
<reference evidence="3 4" key="1">
    <citation type="submission" date="2020-06" db="EMBL/GenBank/DDBJ databases">
        <authorList>
            <person name="Li R."/>
            <person name="Bekaert M."/>
        </authorList>
    </citation>
    <scope>NUCLEOTIDE SEQUENCE [LARGE SCALE GENOMIC DNA]</scope>
    <source>
        <strain evidence="4">wild</strain>
    </source>
</reference>
<dbReference type="OrthoDB" id="6143725at2759"/>
<dbReference type="InterPro" id="IPR003609">
    <property type="entry name" value="Pan_app"/>
</dbReference>
<feature type="region of interest" description="Disordered" evidence="1">
    <location>
        <begin position="1"/>
        <end position="69"/>
    </location>
</feature>
<dbReference type="Proteomes" id="UP000507470">
    <property type="component" value="Unassembled WGS sequence"/>
</dbReference>
<dbReference type="Gene3D" id="2.10.22.10">
    <property type="entry name" value="Antistasin, domain 1"/>
    <property type="match status" value="2"/>
</dbReference>
<dbReference type="EMBL" id="CACVKT020000743">
    <property type="protein sequence ID" value="CAC5362536.1"/>
    <property type="molecule type" value="Genomic_DNA"/>
</dbReference>
<name>A0A6J8A6Y8_MYTCO</name>
<evidence type="ECO:0000313" key="3">
    <source>
        <dbReference type="EMBL" id="CAC5362536.1"/>
    </source>
</evidence>